<keyword evidence="2 5" id="KW-0645">Protease</keyword>
<dbReference type="InterPro" id="IPR023828">
    <property type="entry name" value="Peptidase_S8_Ser-AS"/>
</dbReference>
<gene>
    <name evidence="9" type="ORF">ACFOGI_10280</name>
</gene>
<dbReference type="GO" id="GO:0016787">
    <property type="term" value="F:hydrolase activity"/>
    <property type="evidence" value="ECO:0007669"/>
    <property type="project" value="UniProtKB-KW"/>
</dbReference>
<dbReference type="InterPro" id="IPR050131">
    <property type="entry name" value="Peptidase_S8_subtilisin-like"/>
</dbReference>
<dbReference type="InterPro" id="IPR023827">
    <property type="entry name" value="Peptidase_S8_Asp-AS"/>
</dbReference>
<reference evidence="10" key="1">
    <citation type="journal article" date="2019" name="Int. J. Syst. Evol. Microbiol.">
        <title>The Global Catalogue of Microorganisms (GCM) 10K type strain sequencing project: providing services to taxonomists for standard genome sequencing and annotation.</title>
        <authorList>
            <consortium name="The Broad Institute Genomics Platform"/>
            <consortium name="The Broad Institute Genome Sequencing Center for Infectious Disease"/>
            <person name="Wu L."/>
            <person name="Ma J."/>
        </authorList>
    </citation>
    <scope>NUCLEOTIDE SEQUENCE [LARGE SCALE GENOMIC DNA]</scope>
    <source>
        <strain evidence="10">KCTC 13128</strain>
    </source>
</reference>
<dbReference type="EC" id="3.4.-.-" evidence="9"/>
<protein>
    <submittedName>
        <fullName evidence="9">S8 family peptidase</fullName>
        <ecNumber evidence="9">3.4.-.-</ecNumber>
    </submittedName>
</protein>
<dbReference type="InterPro" id="IPR022398">
    <property type="entry name" value="Peptidase_S8_His-AS"/>
</dbReference>
<evidence type="ECO:0000256" key="5">
    <source>
        <dbReference type="PROSITE-ProRule" id="PRU01240"/>
    </source>
</evidence>
<dbReference type="PROSITE" id="PS00136">
    <property type="entry name" value="SUBTILASE_ASP"/>
    <property type="match status" value="1"/>
</dbReference>
<dbReference type="PANTHER" id="PTHR43806">
    <property type="entry name" value="PEPTIDASE S8"/>
    <property type="match status" value="1"/>
</dbReference>
<evidence type="ECO:0000313" key="10">
    <source>
        <dbReference type="Proteomes" id="UP001595279"/>
    </source>
</evidence>
<evidence type="ECO:0000313" key="9">
    <source>
        <dbReference type="EMBL" id="MFC3040633.1"/>
    </source>
</evidence>
<accession>A0ABV7CWG6</accession>
<dbReference type="InterPro" id="IPR000209">
    <property type="entry name" value="Peptidase_S8/S53_dom"/>
</dbReference>
<dbReference type="PRINTS" id="PR00723">
    <property type="entry name" value="SUBTILISIN"/>
</dbReference>
<evidence type="ECO:0000256" key="2">
    <source>
        <dbReference type="ARBA" id="ARBA00022670"/>
    </source>
</evidence>
<evidence type="ECO:0000256" key="1">
    <source>
        <dbReference type="ARBA" id="ARBA00011073"/>
    </source>
</evidence>
<dbReference type="EMBL" id="JBHRSA010000041">
    <property type="protein sequence ID" value="MFC3040633.1"/>
    <property type="molecule type" value="Genomic_DNA"/>
</dbReference>
<evidence type="ECO:0000256" key="7">
    <source>
        <dbReference type="SAM" id="MobiDB-lite"/>
    </source>
</evidence>
<proteinExistence type="inferred from homology"/>
<feature type="active site" description="Charge relay system" evidence="5">
    <location>
        <position position="179"/>
    </location>
</feature>
<keyword evidence="4 5" id="KW-0720">Serine protease</keyword>
<dbReference type="InterPro" id="IPR015500">
    <property type="entry name" value="Peptidase_S8_subtilisin-rel"/>
</dbReference>
<dbReference type="PROSITE" id="PS51892">
    <property type="entry name" value="SUBTILASE"/>
    <property type="match status" value="1"/>
</dbReference>
<dbReference type="Pfam" id="PF00082">
    <property type="entry name" value="Peptidase_S8"/>
    <property type="match status" value="1"/>
</dbReference>
<evidence type="ECO:0000256" key="4">
    <source>
        <dbReference type="ARBA" id="ARBA00022825"/>
    </source>
</evidence>
<feature type="domain" description="Peptidase S8/S53" evidence="8">
    <location>
        <begin position="138"/>
        <end position="417"/>
    </location>
</feature>
<dbReference type="CDD" id="cd07487">
    <property type="entry name" value="Peptidases_S8_1"/>
    <property type="match status" value="1"/>
</dbReference>
<feature type="region of interest" description="Disordered" evidence="7">
    <location>
        <begin position="404"/>
        <end position="431"/>
    </location>
</feature>
<dbReference type="RefSeq" id="WP_390272045.1">
    <property type="nucleotide sequence ID" value="NZ_JBHRSA010000041.1"/>
</dbReference>
<comment type="caution">
    <text evidence="9">The sequence shown here is derived from an EMBL/GenBank/DDBJ whole genome shotgun (WGS) entry which is preliminary data.</text>
</comment>
<dbReference type="SUPFAM" id="SSF52743">
    <property type="entry name" value="Subtilisin-like"/>
    <property type="match status" value="1"/>
</dbReference>
<keyword evidence="3 5" id="KW-0378">Hydrolase</keyword>
<dbReference type="Gene3D" id="3.40.50.200">
    <property type="entry name" value="Peptidase S8/S53 domain"/>
    <property type="match status" value="1"/>
</dbReference>
<dbReference type="PROSITE" id="PS00138">
    <property type="entry name" value="SUBTILASE_SER"/>
    <property type="match status" value="1"/>
</dbReference>
<sequence length="431" mass="46290">MLNFSMIQLLRKNGNKVDKTVRQELIGFYRPFRSIPCFLHRPIEIFRKKVKKMPILIEFESNSFTAGMSEIQGKCSQLRELPLISSCSAKTSVENIEYLLTNCSHIKKIHYDRKMTALLDTAVPSIHADQLQQAGWTGKDVTIAVVDTGIHPHPDLEDRILGFSDLVNGRSETYDDNGHGTHCAGDAASNGAQSAGQYQGPAPEANLVGVKVLDKMGAGSLSTVIEGIQWCIDNQSAYNIRVLSLSLGSEAVESAEDDPAVQAVNRAWQSGIAVFAAAGNSGPDPQSIASPGISPMIITVGAVDDNDTAQRSDVTVPDFSSRGPTIDEEVKPDLLAPGVNIVSLRSPGSFIDKTNKGARVGSDYISLSGTSMATPICAGVAAQLLEQDRERSPDDIKTLLLEASEDIGQPPNVQGNGYLNASELLPEEQTD</sequence>
<name>A0ABV7CWG6_9BACI</name>
<organism evidence="9 10">
    <name type="scientific">Virgibacillus xinjiangensis</name>
    <dbReference type="NCBI Taxonomy" id="393090"/>
    <lineage>
        <taxon>Bacteria</taxon>
        <taxon>Bacillati</taxon>
        <taxon>Bacillota</taxon>
        <taxon>Bacilli</taxon>
        <taxon>Bacillales</taxon>
        <taxon>Bacillaceae</taxon>
        <taxon>Virgibacillus</taxon>
    </lineage>
</organism>
<evidence type="ECO:0000256" key="6">
    <source>
        <dbReference type="RuleBase" id="RU003355"/>
    </source>
</evidence>
<comment type="similarity">
    <text evidence="1 5 6">Belongs to the peptidase S8 family.</text>
</comment>
<feature type="active site" description="Charge relay system" evidence="5">
    <location>
        <position position="147"/>
    </location>
</feature>
<dbReference type="PROSITE" id="PS00137">
    <property type="entry name" value="SUBTILASE_HIS"/>
    <property type="match status" value="1"/>
</dbReference>
<dbReference type="Proteomes" id="UP001595279">
    <property type="component" value="Unassembled WGS sequence"/>
</dbReference>
<dbReference type="PANTHER" id="PTHR43806:SF65">
    <property type="entry name" value="SERINE PROTEASE APRX"/>
    <property type="match status" value="1"/>
</dbReference>
<feature type="active site" description="Charge relay system" evidence="5">
    <location>
        <position position="371"/>
    </location>
</feature>
<evidence type="ECO:0000259" key="8">
    <source>
        <dbReference type="Pfam" id="PF00082"/>
    </source>
</evidence>
<keyword evidence="10" id="KW-1185">Reference proteome</keyword>
<dbReference type="InterPro" id="IPR036852">
    <property type="entry name" value="Peptidase_S8/S53_dom_sf"/>
</dbReference>
<evidence type="ECO:0000256" key="3">
    <source>
        <dbReference type="ARBA" id="ARBA00022801"/>
    </source>
</evidence>